<proteinExistence type="predicted"/>
<evidence type="ECO:0000313" key="2">
    <source>
        <dbReference type="Proteomes" id="UP001239111"/>
    </source>
</evidence>
<comment type="caution">
    <text evidence="1">The sequence shown here is derived from an EMBL/GenBank/DDBJ whole genome shotgun (WGS) entry which is preliminary data.</text>
</comment>
<dbReference type="EMBL" id="CM056742">
    <property type="protein sequence ID" value="KAJ8678076.1"/>
    <property type="molecule type" value="Genomic_DNA"/>
</dbReference>
<dbReference type="Proteomes" id="UP001239111">
    <property type="component" value="Chromosome 2"/>
</dbReference>
<reference evidence="1" key="1">
    <citation type="submission" date="2023-04" db="EMBL/GenBank/DDBJ databases">
        <title>A chromosome-level genome assembly of the parasitoid wasp Eretmocerus hayati.</title>
        <authorList>
            <person name="Zhong Y."/>
            <person name="Liu S."/>
            <person name="Liu Y."/>
        </authorList>
    </citation>
    <scope>NUCLEOTIDE SEQUENCE</scope>
    <source>
        <strain evidence="1">ZJU_SS_LIU_2023</strain>
    </source>
</reference>
<gene>
    <name evidence="1" type="ORF">QAD02_013863</name>
</gene>
<sequence length="694" mass="82397">MNHVKNAISMGKRLSNNKYKDKELESNRKRIKMLRQREEDYYSIESKVNRENLRTFRQDEIFKNKENDRRKKERYERLDELFSYREKYLQSITNLCKNGKHENYNQAILIKEFLEDRTEDPEHVCSCYFNLFFRKSMYPHFNIQKIQGRAKDKEFQKFLTCLSDDCIQICRYCFKHINKLQIPKTARTLNLEFLVLPEIITSLTDIEERMVSPIIPLMQIRPLLLYSLNPQLCLKGSIVNISVEINDMLRTLPRNFDQLSTIQIQFERHIDHRSMYMDEKIRPSKLIDALDWLIKTPLYKKHSIQVDQKFIDKHKSTTTDVDFIVDPEDLINIPTENKEEKTRTLSRDECLGMEENVIDESNGNREQNEEVLIINRNEEMVNDILVIAPGQNEVPISSRRFENFQELCFPRTYGGHALDEDGLLSYSGRIKYEIRNVDRRSCTTTLLLLMAKLKLEMSVASSINTCLRKTLESDHLKAEDVRDNSKVDDLIRYDDGYRFFKKIRCSPEYWEGVKKRVFATIRQLGFFHLFMTISATENKCPNLLRLLYKLKYYKDISLHDAMHLDMSEKTKLIRDDPVTCVRYIDNRFNEMMKLLEDPNGPYKKYYVKDSFGRNEFQSRGSVHKHAALHCNNGPILIEDDEESHRKVVKFIDEIATCEYDPTNPLMTYQRHRHTRTCRKGKGNKKCRFNIPNSL</sequence>
<organism evidence="1 2">
    <name type="scientific">Eretmocerus hayati</name>
    <dbReference type="NCBI Taxonomy" id="131215"/>
    <lineage>
        <taxon>Eukaryota</taxon>
        <taxon>Metazoa</taxon>
        <taxon>Ecdysozoa</taxon>
        <taxon>Arthropoda</taxon>
        <taxon>Hexapoda</taxon>
        <taxon>Insecta</taxon>
        <taxon>Pterygota</taxon>
        <taxon>Neoptera</taxon>
        <taxon>Endopterygota</taxon>
        <taxon>Hymenoptera</taxon>
        <taxon>Apocrita</taxon>
        <taxon>Proctotrupomorpha</taxon>
        <taxon>Chalcidoidea</taxon>
        <taxon>Aphelinidae</taxon>
        <taxon>Aphelininae</taxon>
        <taxon>Eretmocerus</taxon>
    </lineage>
</organism>
<accession>A0ACC2P4W9</accession>
<name>A0ACC2P4W9_9HYME</name>
<protein>
    <submittedName>
        <fullName evidence="1">Uncharacterized protein</fullName>
    </submittedName>
</protein>
<keyword evidence="2" id="KW-1185">Reference proteome</keyword>
<evidence type="ECO:0000313" key="1">
    <source>
        <dbReference type="EMBL" id="KAJ8678076.1"/>
    </source>
</evidence>